<dbReference type="Gene3D" id="2.60.40.10">
    <property type="entry name" value="Immunoglobulins"/>
    <property type="match status" value="1"/>
</dbReference>
<dbReference type="AlphaFoldDB" id="A0A7J6WB82"/>
<organism evidence="3 4">
    <name type="scientific">Thalictrum thalictroides</name>
    <name type="common">Rue-anemone</name>
    <name type="synonym">Anemone thalictroides</name>
    <dbReference type="NCBI Taxonomy" id="46969"/>
    <lineage>
        <taxon>Eukaryota</taxon>
        <taxon>Viridiplantae</taxon>
        <taxon>Streptophyta</taxon>
        <taxon>Embryophyta</taxon>
        <taxon>Tracheophyta</taxon>
        <taxon>Spermatophyta</taxon>
        <taxon>Magnoliopsida</taxon>
        <taxon>Ranunculales</taxon>
        <taxon>Ranunculaceae</taxon>
        <taxon>Thalictroideae</taxon>
        <taxon>Thalictrum</taxon>
    </lineage>
</organism>
<keyword evidence="1" id="KW-0472">Membrane</keyword>
<dbReference type="EMBL" id="JABWDY010018373">
    <property type="protein sequence ID" value="KAF5194694.1"/>
    <property type="molecule type" value="Genomic_DNA"/>
</dbReference>
<keyword evidence="1" id="KW-0812">Transmembrane</keyword>
<dbReference type="InterPro" id="IPR043554">
    <property type="entry name" value="KINB"/>
</dbReference>
<gene>
    <name evidence="3" type="ORF">FRX31_015719</name>
</gene>
<evidence type="ECO:0000313" key="3">
    <source>
        <dbReference type="EMBL" id="KAF5194694.1"/>
    </source>
</evidence>
<dbReference type="GO" id="GO:0009507">
    <property type="term" value="C:chloroplast"/>
    <property type="evidence" value="ECO:0007669"/>
    <property type="project" value="UniProtKB-ARBA"/>
</dbReference>
<evidence type="ECO:0000259" key="2">
    <source>
        <dbReference type="Pfam" id="PF16561"/>
    </source>
</evidence>
<dbReference type="SUPFAM" id="SSF81296">
    <property type="entry name" value="E set domains"/>
    <property type="match status" value="1"/>
</dbReference>
<dbReference type="OrthoDB" id="531008at2759"/>
<accession>A0A7J6WB82</accession>
<protein>
    <submittedName>
        <fullName evidence="3">Snf1-related protein kinase regulatory subunit beta-2</fullName>
    </submittedName>
</protein>
<feature type="domain" description="AMP-activated protein kinase glycogen-binding" evidence="2">
    <location>
        <begin position="2"/>
        <end position="54"/>
    </location>
</feature>
<evidence type="ECO:0000313" key="4">
    <source>
        <dbReference type="Proteomes" id="UP000554482"/>
    </source>
</evidence>
<evidence type="ECO:0000256" key="1">
    <source>
        <dbReference type="SAM" id="Phobius"/>
    </source>
</evidence>
<reference evidence="3 4" key="1">
    <citation type="submission" date="2020-06" db="EMBL/GenBank/DDBJ databases">
        <title>Transcriptomic and genomic resources for Thalictrum thalictroides and T. hernandezii: Facilitating candidate gene discovery in an emerging model plant lineage.</title>
        <authorList>
            <person name="Arias T."/>
            <person name="Riano-Pachon D.M."/>
            <person name="Di Stilio V.S."/>
        </authorList>
    </citation>
    <scope>NUCLEOTIDE SEQUENCE [LARGE SCALE GENOMIC DNA]</scope>
    <source>
        <strain evidence="4">cv. WT478/WT964</strain>
        <tissue evidence="3">Leaves</tissue>
    </source>
</reference>
<dbReference type="InterPro" id="IPR014756">
    <property type="entry name" value="Ig_E-set"/>
</dbReference>
<dbReference type="Pfam" id="PF16561">
    <property type="entry name" value="AMPK1_CBM"/>
    <property type="match status" value="1"/>
</dbReference>
<dbReference type="PANTHER" id="PTHR46316">
    <property type="entry name" value="SNF1-RELATED PROTEIN KINASE REGULATORY SUBUNIT BETA-1"/>
    <property type="match status" value="1"/>
</dbReference>
<comment type="caution">
    <text evidence="3">The sequence shown here is derived from an EMBL/GenBank/DDBJ whole genome shotgun (WGS) entry which is preliminary data.</text>
</comment>
<name>A0A7J6WB82_THATH</name>
<feature type="non-terminal residue" evidence="3">
    <location>
        <position position="1"/>
    </location>
</feature>
<dbReference type="PANTHER" id="PTHR46316:SF2">
    <property type="entry name" value="SNF1-RELATED PROTEIN KINASE REGULATORY SUBUNIT BETA-2"/>
    <property type="match status" value="1"/>
</dbReference>
<dbReference type="InterPro" id="IPR013783">
    <property type="entry name" value="Ig-like_fold"/>
</dbReference>
<dbReference type="CDD" id="cd02859">
    <property type="entry name" value="E_set_AMPKbeta_like_N"/>
    <property type="match status" value="1"/>
</dbReference>
<feature type="transmembrane region" description="Helical" evidence="1">
    <location>
        <begin position="53"/>
        <end position="77"/>
    </location>
</feature>
<keyword evidence="4" id="KW-1185">Reference proteome</keyword>
<proteinExistence type="predicted"/>
<keyword evidence="1" id="KW-1133">Transmembrane helix</keyword>
<dbReference type="Proteomes" id="UP000554482">
    <property type="component" value="Unassembled WGS sequence"/>
</dbReference>
<dbReference type="InterPro" id="IPR032640">
    <property type="entry name" value="AMPK1_CBM"/>
</dbReference>
<sequence length="138" mass="16184">QPLQRSGKYFTIMKVLPSGVYQYRFIVDGQWRYVPDLPWAHDDVGNVYNILDLQVILCGYCIVLLMMLLFSSFLAIWQTRVLHIVGVNLFEQVITMDEEYLHNSKFTILNQIDEEHSQKSVMQAYDLIHGELVSQVHY</sequence>